<reference evidence="2" key="1">
    <citation type="journal article" date="2017" name="Nat. Commun.">
        <title>The asparagus genome sheds light on the origin and evolution of a young Y chromosome.</title>
        <authorList>
            <person name="Harkess A."/>
            <person name="Zhou J."/>
            <person name="Xu C."/>
            <person name="Bowers J.E."/>
            <person name="Van der Hulst R."/>
            <person name="Ayyampalayam S."/>
            <person name="Mercati F."/>
            <person name="Riccardi P."/>
            <person name="McKain M.R."/>
            <person name="Kakrana A."/>
            <person name="Tang H."/>
            <person name="Ray J."/>
            <person name="Groenendijk J."/>
            <person name="Arikit S."/>
            <person name="Mathioni S.M."/>
            <person name="Nakano M."/>
            <person name="Shan H."/>
            <person name="Telgmann-Rauber A."/>
            <person name="Kanno A."/>
            <person name="Yue Z."/>
            <person name="Chen H."/>
            <person name="Li W."/>
            <person name="Chen Y."/>
            <person name="Xu X."/>
            <person name="Zhang Y."/>
            <person name="Luo S."/>
            <person name="Chen H."/>
            <person name="Gao J."/>
            <person name="Mao Z."/>
            <person name="Pires J.C."/>
            <person name="Luo M."/>
            <person name="Kudrna D."/>
            <person name="Wing R.A."/>
            <person name="Meyers B.C."/>
            <person name="Yi K."/>
            <person name="Kong H."/>
            <person name="Lavrijsen P."/>
            <person name="Sunseri F."/>
            <person name="Falavigna A."/>
            <person name="Ye Y."/>
            <person name="Leebens-Mack J.H."/>
            <person name="Chen G."/>
        </authorList>
    </citation>
    <scope>NUCLEOTIDE SEQUENCE [LARGE SCALE GENOMIC DNA]</scope>
    <source>
        <strain evidence="2">cv. DH0086</strain>
    </source>
</reference>
<evidence type="ECO:0000313" key="2">
    <source>
        <dbReference type="Proteomes" id="UP000243459"/>
    </source>
</evidence>
<sequence length="104" mass="12126">MVVEYNVLADRPRLLMPPSFPEGSDRWQLGRAGDNFCCVLVSGSNLEEEDEEEEEWEGGEPIVCRRFLEVLRFESYELELLVVDDKLVALMLDNRKMKVVKFEK</sequence>
<protein>
    <submittedName>
        <fullName evidence="1">Uncharacterized protein</fullName>
    </submittedName>
</protein>
<gene>
    <name evidence="1" type="ORF">A4U43_C03F25470</name>
</gene>
<organism evidence="1 2">
    <name type="scientific">Asparagus officinalis</name>
    <name type="common">Garden asparagus</name>
    <dbReference type="NCBI Taxonomy" id="4686"/>
    <lineage>
        <taxon>Eukaryota</taxon>
        <taxon>Viridiplantae</taxon>
        <taxon>Streptophyta</taxon>
        <taxon>Embryophyta</taxon>
        <taxon>Tracheophyta</taxon>
        <taxon>Spermatophyta</taxon>
        <taxon>Magnoliopsida</taxon>
        <taxon>Liliopsida</taxon>
        <taxon>Asparagales</taxon>
        <taxon>Asparagaceae</taxon>
        <taxon>Asparagoideae</taxon>
        <taxon>Asparagus</taxon>
    </lineage>
</organism>
<name>A0A5P1FI29_ASPOF</name>
<accession>A0A5P1FI29</accession>
<dbReference type="Proteomes" id="UP000243459">
    <property type="component" value="Chromosome 3"/>
</dbReference>
<dbReference type="Gramene" id="ONK76240">
    <property type="protein sequence ID" value="ONK76240"/>
    <property type="gene ID" value="A4U43_C03F25470"/>
</dbReference>
<keyword evidence="2" id="KW-1185">Reference proteome</keyword>
<evidence type="ECO:0000313" key="1">
    <source>
        <dbReference type="EMBL" id="ONK76240.1"/>
    </source>
</evidence>
<proteinExistence type="predicted"/>
<dbReference type="AlphaFoldDB" id="A0A5P1FI29"/>
<dbReference type="EMBL" id="CM007383">
    <property type="protein sequence ID" value="ONK76240.1"/>
    <property type="molecule type" value="Genomic_DNA"/>
</dbReference>